<dbReference type="EMBL" id="AXOM01000043">
    <property type="protein sequence ID" value="ESS58605.1"/>
    <property type="molecule type" value="Genomic_DNA"/>
</dbReference>
<name>A0ABN0Q916_ENTCL</name>
<evidence type="ECO:0000313" key="2">
    <source>
        <dbReference type="Proteomes" id="UP000017834"/>
    </source>
</evidence>
<keyword evidence="2" id="KW-1185">Reference proteome</keyword>
<gene>
    <name evidence="1" type="ORF">EDP2_1751</name>
</gene>
<reference evidence="1 2" key="1">
    <citation type="journal article" date="2014" name="Genome Announc.">
        <title>Draft Genome Sequence of Enterobacter cloacae Strain S611.</title>
        <authorList>
            <person name="Wang D."/>
            <person name="Han C.S."/>
            <person name="Dichosa A.E."/>
            <person name="Gleasner C.D."/>
            <person name="Johnson S.L."/>
            <person name="Daligault H.E."/>
            <person name="Davenport K.W."/>
            <person name="Li P.E."/>
            <person name="Pierson E.A."/>
            <person name="Pierson L.S.III."/>
        </authorList>
    </citation>
    <scope>NUCLEOTIDE SEQUENCE [LARGE SCALE GENOMIC DNA]</scope>
    <source>
        <strain evidence="1 2">S611</strain>
    </source>
</reference>
<dbReference type="Proteomes" id="UP000017834">
    <property type="component" value="Unassembled WGS sequence"/>
</dbReference>
<accession>A0ABN0Q916</accession>
<comment type="caution">
    <text evidence="1">The sequence shown here is derived from an EMBL/GenBank/DDBJ whole genome shotgun (WGS) entry which is preliminary data.</text>
</comment>
<protein>
    <submittedName>
        <fullName evidence="1">Uncharacterized protein</fullName>
    </submittedName>
</protein>
<sequence>MHLHCYYSRLISRNFLLTSFLNDSYGAALLYAA</sequence>
<evidence type="ECO:0000313" key="1">
    <source>
        <dbReference type="EMBL" id="ESS58605.1"/>
    </source>
</evidence>
<proteinExistence type="predicted"/>
<organism evidence="1 2">
    <name type="scientific">Enterobacter cloacae S611</name>
    <dbReference type="NCBI Taxonomy" id="1399146"/>
    <lineage>
        <taxon>Bacteria</taxon>
        <taxon>Pseudomonadati</taxon>
        <taxon>Pseudomonadota</taxon>
        <taxon>Gammaproteobacteria</taxon>
        <taxon>Enterobacterales</taxon>
        <taxon>Enterobacteriaceae</taxon>
        <taxon>Enterobacter</taxon>
        <taxon>Enterobacter cloacae complex</taxon>
    </lineage>
</organism>